<protein>
    <submittedName>
        <fullName evidence="1">LysR family transcriptional regulator</fullName>
    </submittedName>
</protein>
<evidence type="ECO:0000313" key="1">
    <source>
        <dbReference type="EMBL" id="HBU96613.1"/>
    </source>
</evidence>
<dbReference type="EMBL" id="DOOG01000018">
    <property type="protein sequence ID" value="HBU96613.1"/>
    <property type="molecule type" value="Genomic_DNA"/>
</dbReference>
<evidence type="ECO:0000313" key="2">
    <source>
        <dbReference type="Proteomes" id="UP000264753"/>
    </source>
</evidence>
<feature type="non-terminal residue" evidence="1">
    <location>
        <position position="1"/>
    </location>
</feature>
<name>A0A358HN40_9PROT</name>
<dbReference type="AlphaFoldDB" id="A0A358HN40"/>
<dbReference type="Proteomes" id="UP000264753">
    <property type="component" value="Unassembled WGS sequence"/>
</dbReference>
<gene>
    <name evidence="1" type="ORF">DEF21_01745</name>
</gene>
<dbReference type="Gene3D" id="3.40.190.10">
    <property type="entry name" value="Periplasmic binding protein-like II"/>
    <property type="match status" value="1"/>
</dbReference>
<accession>A0A358HN40</accession>
<proteinExistence type="predicted"/>
<sequence length="34" mass="3911">PMPVSILYPQNRQLSVRVRVFVDWVANILAEADI</sequence>
<comment type="caution">
    <text evidence="1">The sequence shown here is derived from an EMBL/GenBank/DDBJ whole genome shotgun (WGS) entry which is preliminary data.</text>
</comment>
<reference evidence="1 2" key="1">
    <citation type="journal article" date="2018" name="Nat. Biotechnol.">
        <title>A standardized bacterial taxonomy based on genome phylogeny substantially revises the tree of life.</title>
        <authorList>
            <person name="Parks D.H."/>
            <person name="Chuvochina M."/>
            <person name="Waite D.W."/>
            <person name="Rinke C."/>
            <person name="Skarshewski A."/>
            <person name="Chaumeil P.A."/>
            <person name="Hugenholtz P."/>
        </authorList>
    </citation>
    <scope>NUCLEOTIDE SEQUENCE [LARGE SCALE GENOMIC DNA]</scope>
    <source>
        <strain evidence="1">UBA8707</strain>
    </source>
</reference>
<organism evidence="1 2">
    <name type="scientific">Thalassospira lucentensis</name>
    <dbReference type="NCBI Taxonomy" id="168935"/>
    <lineage>
        <taxon>Bacteria</taxon>
        <taxon>Pseudomonadati</taxon>
        <taxon>Pseudomonadota</taxon>
        <taxon>Alphaproteobacteria</taxon>
        <taxon>Rhodospirillales</taxon>
        <taxon>Thalassospiraceae</taxon>
        <taxon>Thalassospira</taxon>
    </lineage>
</organism>